<dbReference type="SUPFAM" id="SSF55729">
    <property type="entry name" value="Acyl-CoA N-acyltransferases (Nat)"/>
    <property type="match status" value="1"/>
</dbReference>
<feature type="domain" description="N-acetyltransferase" evidence="1">
    <location>
        <begin position="1"/>
        <end position="153"/>
    </location>
</feature>
<dbReference type="PROSITE" id="PS51186">
    <property type="entry name" value="GNAT"/>
    <property type="match status" value="1"/>
</dbReference>
<dbReference type="Proteomes" id="UP000179588">
    <property type="component" value="Unassembled WGS sequence"/>
</dbReference>
<gene>
    <name evidence="2" type="ORF">A3Q29_01420</name>
</gene>
<dbReference type="Pfam" id="PF00583">
    <property type="entry name" value="Acetyltransf_1"/>
    <property type="match status" value="1"/>
</dbReference>
<dbReference type="OrthoDB" id="9792929at2"/>
<dbReference type="InterPro" id="IPR016181">
    <property type="entry name" value="Acyl_CoA_acyltransferase"/>
</dbReference>
<name>A0A1S1I080_PROST</name>
<comment type="caution">
    <text evidence="2">The sequence shown here is derived from an EMBL/GenBank/DDBJ whole genome shotgun (WGS) entry which is preliminary data.</text>
</comment>
<dbReference type="RefSeq" id="WP_070924979.1">
    <property type="nucleotide sequence ID" value="NZ_VAUE01000009.1"/>
</dbReference>
<dbReference type="GO" id="GO:0016747">
    <property type="term" value="F:acyltransferase activity, transferring groups other than amino-acyl groups"/>
    <property type="evidence" value="ECO:0007669"/>
    <property type="project" value="InterPro"/>
</dbReference>
<evidence type="ECO:0000313" key="2">
    <source>
        <dbReference type="EMBL" id="OHT26020.1"/>
    </source>
</evidence>
<keyword evidence="3" id="KW-1185">Reference proteome</keyword>
<organism evidence="2 3">
    <name type="scientific">Providencia stuartii</name>
    <dbReference type="NCBI Taxonomy" id="588"/>
    <lineage>
        <taxon>Bacteria</taxon>
        <taxon>Pseudomonadati</taxon>
        <taxon>Pseudomonadota</taxon>
        <taxon>Gammaproteobacteria</taxon>
        <taxon>Enterobacterales</taxon>
        <taxon>Morganellaceae</taxon>
        <taxon>Providencia</taxon>
    </lineage>
</organism>
<dbReference type="AlphaFoldDB" id="A0A1S1I080"/>
<evidence type="ECO:0000259" key="1">
    <source>
        <dbReference type="PROSITE" id="PS51186"/>
    </source>
</evidence>
<reference evidence="2 3" key="1">
    <citation type="submission" date="2016-03" db="EMBL/GenBank/DDBJ databases">
        <title>Genome sequence of Providencia stuartii strain, isolated from the salivary glands of larval Lucilia sericata.</title>
        <authorList>
            <person name="Yuan Y."/>
            <person name="Zhang Y."/>
            <person name="Fu S."/>
            <person name="Crippen T.L."/>
            <person name="Visi D."/>
            <person name="Benbow M.E."/>
            <person name="Allen M."/>
            <person name="Tomberlin J.K."/>
            <person name="Sze S.-H."/>
            <person name="Tarone A.M."/>
        </authorList>
    </citation>
    <scope>NUCLEOTIDE SEQUENCE [LARGE SCALE GENOMIC DNA]</scope>
    <source>
        <strain evidence="2 3">Crippen</strain>
    </source>
</reference>
<keyword evidence="2" id="KW-0808">Transferase</keyword>
<proteinExistence type="predicted"/>
<dbReference type="CDD" id="cd04301">
    <property type="entry name" value="NAT_SF"/>
    <property type="match status" value="1"/>
</dbReference>
<dbReference type="InterPro" id="IPR000182">
    <property type="entry name" value="GNAT_dom"/>
</dbReference>
<dbReference type="PANTHER" id="PTHR43072">
    <property type="entry name" value="N-ACETYLTRANSFERASE"/>
    <property type="match status" value="1"/>
</dbReference>
<evidence type="ECO:0000313" key="3">
    <source>
        <dbReference type="Proteomes" id="UP000179588"/>
    </source>
</evidence>
<protein>
    <submittedName>
        <fullName evidence="2">Acetyltransferase</fullName>
    </submittedName>
</protein>
<accession>A0A1S1I080</accession>
<sequence>MIRCAVKQDLEAVLSLYELLFSEMAALDPERLQPAKQATEFVENAITDDKFNLLVAEYKGEVKGFCFAQRQSADPYNCMVARDFAYIFDLVVSPELRGQKIGHQFIEQMKIWAKDNNLSHLELSVLAQNHQAIKFYEREGLSEITRTMGIKLD</sequence>
<dbReference type="EMBL" id="LVIE01000001">
    <property type="protein sequence ID" value="OHT26020.1"/>
    <property type="molecule type" value="Genomic_DNA"/>
</dbReference>
<dbReference type="Gene3D" id="3.40.630.30">
    <property type="match status" value="1"/>
</dbReference>